<feature type="compositionally biased region" description="Polar residues" evidence="1">
    <location>
        <begin position="323"/>
        <end position="335"/>
    </location>
</feature>
<feature type="region of interest" description="Disordered" evidence="1">
    <location>
        <begin position="1"/>
        <end position="24"/>
    </location>
</feature>
<gene>
    <name evidence="2" type="ORF">CLCR_00810</name>
</gene>
<proteinExistence type="predicted"/>
<dbReference type="VEuPathDB" id="FungiDB:CLCR_00810"/>
<dbReference type="AlphaFoldDB" id="A0A1C1D0V8"/>
<accession>A0A1C1D0V8</accession>
<feature type="region of interest" description="Disordered" evidence="1">
    <location>
        <begin position="371"/>
        <end position="494"/>
    </location>
</feature>
<feature type="compositionally biased region" description="Polar residues" evidence="1">
    <location>
        <begin position="385"/>
        <end position="405"/>
    </location>
</feature>
<evidence type="ECO:0000313" key="3">
    <source>
        <dbReference type="Proteomes" id="UP000094526"/>
    </source>
</evidence>
<sequence>MTRRKRSPPSTPSQSQSQSQVRMSFEIPASLRQFSAISHSLATTMSTASSTALGQYQHSYANSASTSTTPAQPRPTSQSSSHSAPSFSNAARPIQYATPQSIPRKRPFYETRPTPHYHQRSVSSGASSKTPVQSSGLADVAAIARTAVATFESRSPQAPGPRITATSPATISVPKPGDRASPTSEPKSVAQVAVRQKENAGSRAAAHSEEPPLKLGEAPSMTLHPNLIAQMVARKRAEAEMLGHRERWARRQQEYRMSLSPGAQLTHELNAQVSHNDARGPQPRTVSNPLPARSAPVILDLQATTPIVFDSQPPIIQTPAAETVSTPATDNSTKPASAKNERQHSNDNDSLFGSPFSTPIVEFLENATDEAGLKDALEPNKVVPTRTSAGNTAMSTPQPSDPTVPSTSRAAEATSRSQARSEIPPLFSDKTPTTHHQTSSSSETPTHAHTTANHQQPQSESPTGAVADRTPAHPEHSGPWPHLAPRQPPTPRAIPYYPQQAGMPAYYRVANNQHWLGDGRNLAATPTATPPTVNAYRQTAPPPNMGFTGYNLNPINPYMMPGPGLPPPPGPLRTYGTTVAAAAAERQKQQAINAGYLTAADHAAGINLKFHNTTKSGFSVPKR</sequence>
<dbReference type="STRING" id="86049.A0A1C1D0V8"/>
<organism evidence="2 3">
    <name type="scientific">Cladophialophora carrionii</name>
    <dbReference type="NCBI Taxonomy" id="86049"/>
    <lineage>
        <taxon>Eukaryota</taxon>
        <taxon>Fungi</taxon>
        <taxon>Dikarya</taxon>
        <taxon>Ascomycota</taxon>
        <taxon>Pezizomycotina</taxon>
        <taxon>Eurotiomycetes</taxon>
        <taxon>Chaetothyriomycetidae</taxon>
        <taxon>Chaetothyriales</taxon>
        <taxon>Herpotrichiellaceae</taxon>
        <taxon>Cladophialophora</taxon>
    </lineage>
</organism>
<evidence type="ECO:0000313" key="2">
    <source>
        <dbReference type="EMBL" id="OCT54364.1"/>
    </source>
</evidence>
<reference evidence="3" key="1">
    <citation type="submission" date="2015-07" db="EMBL/GenBank/DDBJ databases">
        <authorList>
            <person name="Teixeira M.M."/>
            <person name="Souza R.C."/>
            <person name="Almeida L.G."/>
            <person name="Vicente V.A."/>
            <person name="de Hoog S."/>
            <person name="Bocca A.L."/>
            <person name="de Almeida S.R."/>
            <person name="Vasconcelos A.T."/>
            <person name="Felipe M.S."/>
        </authorList>
    </citation>
    <scope>NUCLEOTIDE SEQUENCE [LARGE SCALE GENOMIC DNA]</scope>
    <source>
        <strain evidence="3">KSF</strain>
    </source>
</reference>
<protein>
    <submittedName>
        <fullName evidence="2">Uncharacterized protein</fullName>
    </submittedName>
</protein>
<feature type="compositionally biased region" description="Low complexity" evidence="1">
    <location>
        <begin position="434"/>
        <end position="447"/>
    </location>
</feature>
<comment type="caution">
    <text evidence="2">The sequence shown here is derived from an EMBL/GenBank/DDBJ whole genome shotgun (WGS) entry which is preliminary data.</text>
</comment>
<feature type="compositionally biased region" description="Polar residues" evidence="1">
    <location>
        <begin position="60"/>
        <end position="76"/>
    </location>
</feature>
<feature type="compositionally biased region" description="Basic and acidic residues" evidence="1">
    <location>
        <begin position="195"/>
        <end position="212"/>
    </location>
</feature>
<feature type="region of interest" description="Disordered" evidence="1">
    <location>
        <begin position="319"/>
        <end position="353"/>
    </location>
</feature>
<dbReference type="VEuPathDB" id="FungiDB:G647_01637"/>
<name>A0A1C1D0V8_9EURO</name>
<feature type="region of interest" description="Disordered" evidence="1">
    <location>
        <begin position="151"/>
        <end position="220"/>
    </location>
</feature>
<evidence type="ECO:0000256" key="1">
    <source>
        <dbReference type="SAM" id="MobiDB-lite"/>
    </source>
</evidence>
<feature type="region of interest" description="Disordered" evidence="1">
    <location>
        <begin position="60"/>
        <end position="133"/>
    </location>
</feature>
<feature type="compositionally biased region" description="Polar residues" evidence="1">
    <location>
        <begin position="448"/>
        <end position="462"/>
    </location>
</feature>
<dbReference type="Proteomes" id="UP000094526">
    <property type="component" value="Unassembled WGS sequence"/>
</dbReference>
<dbReference type="OrthoDB" id="4160292at2759"/>
<dbReference type="EMBL" id="LGRB01000004">
    <property type="protein sequence ID" value="OCT54364.1"/>
    <property type="molecule type" value="Genomic_DNA"/>
</dbReference>
<keyword evidence="3" id="KW-1185">Reference proteome</keyword>
<feature type="compositionally biased region" description="Polar residues" evidence="1">
    <location>
        <begin position="120"/>
        <end position="133"/>
    </location>
</feature>
<feature type="compositionally biased region" description="Low complexity" evidence="1">
    <location>
        <begin position="77"/>
        <end position="91"/>
    </location>
</feature>
<feature type="compositionally biased region" description="Low complexity" evidence="1">
    <location>
        <begin position="406"/>
        <end position="422"/>
    </location>
</feature>